<keyword evidence="2" id="KW-1133">Transmembrane helix</keyword>
<dbReference type="Proteomes" id="UP000016936">
    <property type="component" value="Unassembled WGS sequence"/>
</dbReference>
<feature type="transmembrane region" description="Helical" evidence="2">
    <location>
        <begin position="182"/>
        <end position="204"/>
    </location>
</feature>
<feature type="compositionally biased region" description="Polar residues" evidence="1">
    <location>
        <begin position="1"/>
        <end position="17"/>
    </location>
</feature>
<dbReference type="OrthoDB" id="3254104at2759"/>
<name>M2U3K7_COCH5</name>
<accession>M2U3K7</accession>
<feature type="transmembrane region" description="Helical" evidence="2">
    <location>
        <begin position="216"/>
        <end position="243"/>
    </location>
</feature>
<evidence type="ECO:0000313" key="3">
    <source>
        <dbReference type="EMBL" id="EMD93144.1"/>
    </source>
</evidence>
<feature type="region of interest" description="Disordered" evidence="1">
    <location>
        <begin position="1"/>
        <end position="80"/>
    </location>
</feature>
<evidence type="ECO:0000313" key="4">
    <source>
        <dbReference type="Proteomes" id="UP000016936"/>
    </source>
</evidence>
<keyword evidence="2" id="KW-0472">Membrane</keyword>
<sequence>MPSSVSESAANYSTPSSNKERGRNDSGLAASHVPTKPPPSRTPSTRIAHPARPRRQHGQTADSVPTNTRPQRPGLERRRTTARTRYMDMLLGLDSVSPLHNLLCSGFVWLLLAGYIVFPATFTKLQRTESKPGDNGFSAAALKTVRNIPLLYVAAFACGIGVVGCLWLWWQHRKNYVWVIHRIFLPALLNSIAGLISTIVNVYSAQDGQYSVTARVTIVVTAACSVIAAALFLIYNTIMLGIVRRRHEREIAAVEKEQARRDASHEEAV</sequence>
<dbReference type="eggNOG" id="ENOG502S05V">
    <property type="taxonomic scope" value="Eukaryota"/>
</dbReference>
<keyword evidence="4" id="KW-1185">Reference proteome</keyword>
<dbReference type="AlphaFoldDB" id="M2U3K7"/>
<reference evidence="3 4" key="1">
    <citation type="journal article" date="2012" name="PLoS Pathog.">
        <title>Diverse lifestyles and strategies of plant pathogenesis encoded in the genomes of eighteen Dothideomycetes fungi.</title>
        <authorList>
            <person name="Ohm R.A."/>
            <person name="Feau N."/>
            <person name="Henrissat B."/>
            <person name="Schoch C.L."/>
            <person name="Horwitz B.A."/>
            <person name="Barry K.W."/>
            <person name="Condon B.J."/>
            <person name="Copeland A.C."/>
            <person name="Dhillon B."/>
            <person name="Glaser F."/>
            <person name="Hesse C.N."/>
            <person name="Kosti I."/>
            <person name="LaButti K."/>
            <person name="Lindquist E.A."/>
            <person name="Lucas S."/>
            <person name="Salamov A.A."/>
            <person name="Bradshaw R.E."/>
            <person name="Ciuffetti L."/>
            <person name="Hamelin R.C."/>
            <person name="Kema G.H.J."/>
            <person name="Lawrence C."/>
            <person name="Scott J.A."/>
            <person name="Spatafora J.W."/>
            <person name="Turgeon B.G."/>
            <person name="de Wit P.J.G.M."/>
            <person name="Zhong S."/>
            <person name="Goodwin S.B."/>
            <person name="Grigoriev I.V."/>
        </authorList>
    </citation>
    <scope>NUCLEOTIDE SEQUENCE [LARGE SCALE GENOMIC DNA]</scope>
    <source>
        <strain evidence="4">C5 / ATCC 48332 / race O</strain>
    </source>
</reference>
<dbReference type="EMBL" id="KB445574">
    <property type="protein sequence ID" value="EMD93144.1"/>
    <property type="molecule type" value="Genomic_DNA"/>
</dbReference>
<evidence type="ECO:0000256" key="2">
    <source>
        <dbReference type="SAM" id="Phobius"/>
    </source>
</evidence>
<evidence type="ECO:0000256" key="1">
    <source>
        <dbReference type="SAM" id="MobiDB-lite"/>
    </source>
</evidence>
<proteinExistence type="predicted"/>
<organism evidence="3 4">
    <name type="scientific">Cochliobolus heterostrophus (strain C5 / ATCC 48332 / race O)</name>
    <name type="common">Southern corn leaf blight fungus</name>
    <name type="synonym">Bipolaris maydis</name>
    <dbReference type="NCBI Taxonomy" id="701091"/>
    <lineage>
        <taxon>Eukaryota</taxon>
        <taxon>Fungi</taxon>
        <taxon>Dikarya</taxon>
        <taxon>Ascomycota</taxon>
        <taxon>Pezizomycotina</taxon>
        <taxon>Dothideomycetes</taxon>
        <taxon>Pleosporomycetidae</taxon>
        <taxon>Pleosporales</taxon>
        <taxon>Pleosporineae</taxon>
        <taxon>Pleosporaceae</taxon>
        <taxon>Bipolaris</taxon>
    </lineage>
</organism>
<feature type="transmembrane region" description="Helical" evidence="2">
    <location>
        <begin position="150"/>
        <end position="170"/>
    </location>
</feature>
<gene>
    <name evidence="3" type="ORF">COCHEDRAFT_1020908</name>
</gene>
<feature type="transmembrane region" description="Helical" evidence="2">
    <location>
        <begin position="99"/>
        <end position="118"/>
    </location>
</feature>
<feature type="compositionally biased region" description="Polar residues" evidence="1">
    <location>
        <begin position="58"/>
        <end position="70"/>
    </location>
</feature>
<dbReference type="HOGENOM" id="CLU_037457_0_0_1"/>
<reference evidence="4" key="2">
    <citation type="journal article" date="2013" name="PLoS Genet.">
        <title>Comparative genome structure, secondary metabolite, and effector coding capacity across Cochliobolus pathogens.</title>
        <authorList>
            <person name="Condon B.J."/>
            <person name="Leng Y."/>
            <person name="Wu D."/>
            <person name="Bushley K.E."/>
            <person name="Ohm R.A."/>
            <person name="Otillar R."/>
            <person name="Martin J."/>
            <person name="Schackwitz W."/>
            <person name="Grimwood J."/>
            <person name="MohdZainudin N."/>
            <person name="Xue C."/>
            <person name="Wang R."/>
            <person name="Manning V.A."/>
            <person name="Dhillon B."/>
            <person name="Tu Z.J."/>
            <person name="Steffenson B.J."/>
            <person name="Salamov A."/>
            <person name="Sun H."/>
            <person name="Lowry S."/>
            <person name="LaButti K."/>
            <person name="Han J."/>
            <person name="Copeland A."/>
            <person name="Lindquist E."/>
            <person name="Barry K."/>
            <person name="Schmutz J."/>
            <person name="Baker S.E."/>
            <person name="Ciuffetti L.M."/>
            <person name="Grigoriev I.V."/>
            <person name="Zhong S."/>
            <person name="Turgeon B.G."/>
        </authorList>
    </citation>
    <scope>NUCLEOTIDE SEQUENCE [LARGE SCALE GENOMIC DNA]</scope>
    <source>
        <strain evidence="4">C5 / ATCC 48332 / race O</strain>
    </source>
</reference>
<keyword evidence="2" id="KW-0812">Transmembrane</keyword>
<protein>
    <submittedName>
        <fullName evidence="3">Uncharacterized protein</fullName>
    </submittedName>
</protein>
<dbReference type="OMA" id="QHRKNYV"/>